<dbReference type="Proteomes" id="UP001219585">
    <property type="component" value="Plasmid unnamed"/>
</dbReference>
<reference evidence="1" key="1">
    <citation type="submission" date="2022-11" db="EMBL/GenBank/DDBJ databases">
        <title>Lysinibacillus irui.</title>
        <authorList>
            <person name="Akintayo S.O."/>
        </authorList>
    </citation>
    <scope>NUCLEOTIDE SEQUENCE</scope>
    <source>
        <strain evidence="1">IRB4-01</strain>
        <plasmid evidence="1">unnamed</plasmid>
    </source>
</reference>
<geneLocation type="plasmid" evidence="1 2">
    <name>unnamed</name>
</geneLocation>
<dbReference type="EMBL" id="CP113528">
    <property type="protein sequence ID" value="WDV09402.1"/>
    <property type="molecule type" value="Genomic_DNA"/>
</dbReference>
<protein>
    <recommendedName>
        <fullName evidence="3">DUF4365 domain-containing protein</fullName>
    </recommendedName>
</protein>
<evidence type="ECO:0008006" key="3">
    <source>
        <dbReference type="Google" id="ProtNLM"/>
    </source>
</evidence>
<dbReference type="KEGG" id="liu:OU989_23075"/>
<dbReference type="AlphaFoldDB" id="A0AAJ5UYG8"/>
<keyword evidence="1" id="KW-0614">Plasmid</keyword>
<evidence type="ECO:0000313" key="1">
    <source>
        <dbReference type="EMBL" id="WDV09402.1"/>
    </source>
</evidence>
<gene>
    <name evidence="1" type="ORF">OU989_23075</name>
</gene>
<accession>A0AAJ5UYG8</accession>
<proteinExistence type="predicted"/>
<dbReference type="RefSeq" id="WP_274797611.1">
    <property type="nucleotide sequence ID" value="NZ_CP113528.1"/>
</dbReference>
<sequence>MATLNNSQIEALAVTAITTASVLHPLAPNIPIGDKGISFDGHIDVMINASEERTAFLGKVPIQVKGKEVEKFSKGVRNYSLNMDHYINFYKNNGAILFVVEVKTTGENKIFYKQLLPYELKFIITEYGHQKSRSIELRELEGTSLYEVCKRFLSEAELQPTNLIENNPFTTKDFTSFTVRSLTFNPKIDTNIEEHDFTFYGIVNNFHVPIGIGRLIETANEILETVIIDKQETIKVMVKIKKNESEKKTTFTFEDSLEIAIDNQSFTYEIKKYISVETQLKVLPILIAFLSEREIELEKTGLIFSEGLAQDSSTVSKLQSLQNDFIMLKEAFLRLNVDPSTKFINESNSFLSKVRHFVDLIVHNELTNLKTDSLDDYSLFNYDLDGLNFLLLKESSPTIHFISAFSGDILLKDPILEVKDAAGILIKSCRTSPYIKMKYQELIQYVNTDFVTLKNSFSLMNPIMEIETFDFVNSFCLNCINGYDETNRIEFLELVDYIYSLHTGGLGEDMESVIQINRLQVNLRLNGELSSEEFAEIVELKQTAINSELLFCTSVLLGSISEASFYFESFSNEYKEAYKKFPIYHLYKNMKH</sequence>
<name>A0AAJ5UYG8_9BACI</name>
<evidence type="ECO:0000313" key="2">
    <source>
        <dbReference type="Proteomes" id="UP001219585"/>
    </source>
</evidence>
<organism evidence="1 2">
    <name type="scientific">Lysinibacillus irui</name>
    <dbReference type="NCBI Taxonomy" id="2998077"/>
    <lineage>
        <taxon>Bacteria</taxon>
        <taxon>Bacillati</taxon>
        <taxon>Bacillota</taxon>
        <taxon>Bacilli</taxon>
        <taxon>Bacillales</taxon>
        <taxon>Bacillaceae</taxon>
        <taxon>Lysinibacillus</taxon>
    </lineage>
</organism>